<gene>
    <name evidence="3" type="ORF">GGQ66_000137</name>
</gene>
<evidence type="ECO:0000256" key="2">
    <source>
        <dbReference type="SAM" id="Phobius"/>
    </source>
</evidence>
<dbReference type="AlphaFoldDB" id="A0A7W6JY45"/>
<feature type="region of interest" description="Disordered" evidence="1">
    <location>
        <begin position="1"/>
        <end position="26"/>
    </location>
</feature>
<evidence type="ECO:0000313" key="4">
    <source>
        <dbReference type="Proteomes" id="UP000584824"/>
    </source>
</evidence>
<dbReference type="Proteomes" id="UP000584824">
    <property type="component" value="Unassembled WGS sequence"/>
</dbReference>
<keyword evidence="2" id="KW-0812">Transmembrane</keyword>
<reference evidence="3 4" key="1">
    <citation type="submission" date="2020-08" db="EMBL/GenBank/DDBJ databases">
        <title>Genomic Encyclopedia of Type Strains, Phase IV (KMG-IV): sequencing the most valuable type-strain genomes for metagenomic binning, comparative biology and taxonomic classification.</title>
        <authorList>
            <person name="Goeker M."/>
        </authorList>
    </citation>
    <scope>NUCLEOTIDE SEQUENCE [LARGE SCALE GENOMIC DNA]</scope>
    <source>
        <strain evidence="3 4">DSM 26385</strain>
    </source>
</reference>
<protein>
    <submittedName>
        <fullName evidence="3">Lipopolysaccharide export system protein LptC</fullName>
    </submittedName>
</protein>
<keyword evidence="2" id="KW-1133">Transmembrane helix</keyword>
<feature type="compositionally biased region" description="Polar residues" evidence="1">
    <location>
        <begin position="8"/>
        <end position="18"/>
    </location>
</feature>
<proteinExistence type="predicted"/>
<dbReference type="EMBL" id="JACIDU010000001">
    <property type="protein sequence ID" value="MBB4101621.1"/>
    <property type="molecule type" value="Genomic_DNA"/>
</dbReference>
<name>A0A7W6JY45_9HYPH</name>
<evidence type="ECO:0000256" key="1">
    <source>
        <dbReference type="SAM" id="MobiDB-lite"/>
    </source>
</evidence>
<keyword evidence="2" id="KW-0472">Membrane</keyword>
<comment type="caution">
    <text evidence="3">The sequence shown here is derived from an EMBL/GenBank/DDBJ whole genome shotgun (WGS) entry which is preliminary data.</text>
</comment>
<accession>A0A7W6JY45</accession>
<organism evidence="3 4">
    <name type="scientific">Allorhizobium borbori</name>
    <dbReference type="NCBI Taxonomy" id="485907"/>
    <lineage>
        <taxon>Bacteria</taxon>
        <taxon>Pseudomonadati</taxon>
        <taxon>Pseudomonadota</taxon>
        <taxon>Alphaproteobacteria</taxon>
        <taxon>Hyphomicrobiales</taxon>
        <taxon>Rhizobiaceae</taxon>
        <taxon>Rhizobium/Agrobacterium group</taxon>
        <taxon>Allorhizobium</taxon>
    </lineage>
</organism>
<keyword evidence="4" id="KW-1185">Reference proteome</keyword>
<sequence length="227" mass="24610">MLDRTDSPAATSVGSPSMATRAYDDARQHSQRVRRLKVILPVGAAFISLAFILVSVVRSYLPENVSVLGAKVENGKIVMEKPAIAGRNKDGINYSMTAERALQDIKNPNNLSLETIKAAVPLNDQIIARVTAERGDYDRSSDRLNMTAPFDIDLSTGLKAHLSSAFIDVKEGLLESDEPVRILMDGSSIIANSVKITDKGHIISFSGAVRVNIDPVAIRNAKQQSRP</sequence>
<dbReference type="Pfam" id="PF06835">
    <property type="entry name" value="LptC"/>
    <property type="match status" value="1"/>
</dbReference>
<feature type="transmembrane region" description="Helical" evidence="2">
    <location>
        <begin position="38"/>
        <end position="61"/>
    </location>
</feature>
<dbReference type="InterPro" id="IPR010664">
    <property type="entry name" value="LipoPS_assembly_LptC-rel"/>
</dbReference>
<evidence type="ECO:0000313" key="3">
    <source>
        <dbReference type="EMBL" id="MBB4101621.1"/>
    </source>
</evidence>